<dbReference type="EMBL" id="GDHF01019707">
    <property type="protein sequence ID" value="JAI32607.1"/>
    <property type="molecule type" value="Transcribed_RNA"/>
</dbReference>
<keyword evidence="5" id="KW-0732">Signal</keyword>
<feature type="chain" id="PRO_5005393698" description="UDP-glucuronosyltransferase" evidence="5">
    <location>
        <begin position="24"/>
        <end position="522"/>
    </location>
</feature>
<dbReference type="OrthoDB" id="5835829at2759"/>
<organism evidence="6">
    <name type="scientific">Bactrocera latifrons</name>
    <name type="common">Malaysian fruit fly</name>
    <name type="synonym">Chaetodacus latifrons</name>
    <dbReference type="NCBI Taxonomy" id="174628"/>
    <lineage>
        <taxon>Eukaryota</taxon>
        <taxon>Metazoa</taxon>
        <taxon>Ecdysozoa</taxon>
        <taxon>Arthropoda</taxon>
        <taxon>Hexapoda</taxon>
        <taxon>Insecta</taxon>
        <taxon>Pterygota</taxon>
        <taxon>Neoptera</taxon>
        <taxon>Endopterygota</taxon>
        <taxon>Diptera</taxon>
        <taxon>Brachycera</taxon>
        <taxon>Muscomorpha</taxon>
        <taxon>Tephritoidea</taxon>
        <taxon>Tephritidae</taxon>
        <taxon>Bactrocera</taxon>
        <taxon>Bactrocera</taxon>
    </lineage>
</organism>
<dbReference type="GO" id="GO:0016020">
    <property type="term" value="C:membrane"/>
    <property type="evidence" value="ECO:0007669"/>
    <property type="project" value="UniProtKB-SubCell"/>
</dbReference>
<reference evidence="6" key="1">
    <citation type="submission" date="2015-06" db="EMBL/GenBank/DDBJ databases">
        <authorList>
            <person name="Hoefler B.C."/>
            <person name="Straight P.D."/>
        </authorList>
    </citation>
    <scope>NUCLEOTIDE SEQUENCE</scope>
</reference>
<keyword evidence="5" id="KW-0812">Transmembrane</keyword>
<dbReference type="Pfam" id="PF00201">
    <property type="entry name" value="UDPGT"/>
    <property type="match status" value="1"/>
</dbReference>
<dbReference type="PROSITE" id="PS00375">
    <property type="entry name" value="UDPGT"/>
    <property type="match status" value="1"/>
</dbReference>
<dbReference type="InterPro" id="IPR002213">
    <property type="entry name" value="UDP_glucos_trans"/>
</dbReference>
<evidence type="ECO:0000256" key="2">
    <source>
        <dbReference type="ARBA" id="ARBA00022676"/>
    </source>
</evidence>
<dbReference type="AlphaFoldDB" id="A0A0K8V102"/>
<evidence type="ECO:0000256" key="3">
    <source>
        <dbReference type="ARBA" id="ARBA00022679"/>
    </source>
</evidence>
<keyword evidence="2 4" id="KW-0328">Glycosyltransferase</keyword>
<dbReference type="CDD" id="cd03784">
    <property type="entry name" value="GT1_Gtf-like"/>
    <property type="match status" value="1"/>
</dbReference>
<dbReference type="GO" id="GO:0015020">
    <property type="term" value="F:glucuronosyltransferase activity"/>
    <property type="evidence" value="ECO:0007669"/>
    <property type="project" value="UniProtKB-EC"/>
</dbReference>
<evidence type="ECO:0000256" key="5">
    <source>
        <dbReference type="RuleBase" id="RU362059"/>
    </source>
</evidence>
<evidence type="ECO:0000256" key="4">
    <source>
        <dbReference type="RuleBase" id="RU003718"/>
    </source>
</evidence>
<keyword evidence="5" id="KW-1133">Transmembrane helix</keyword>
<proteinExistence type="inferred from homology"/>
<dbReference type="InterPro" id="IPR035595">
    <property type="entry name" value="UDP_glycos_trans_CS"/>
</dbReference>
<dbReference type="SUPFAM" id="SSF53756">
    <property type="entry name" value="UDP-Glycosyltransferase/glycogen phosphorylase"/>
    <property type="match status" value="1"/>
</dbReference>
<feature type="transmembrane region" description="Helical" evidence="5">
    <location>
        <begin position="483"/>
        <end position="509"/>
    </location>
</feature>
<comment type="subcellular location">
    <subcellularLocation>
        <location evidence="5">Membrane</location>
        <topology evidence="5">Single-pass membrane protein</topology>
    </subcellularLocation>
</comment>
<name>A0A0K8V102_BACLA</name>
<dbReference type="InterPro" id="IPR050271">
    <property type="entry name" value="UDP-glycosyltransferase"/>
</dbReference>
<keyword evidence="3 4" id="KW-0808">Transferase</keyword>
<feature type="signal peptide" evidence="5">
    <location>
        <begin position="1"/>
        <end position="23"/>
    </location>
</feature>
<comment type="catalytic activity">
    <reaction evidence="5">
        <text>glucuronate acceptor + UDP-alpha-D-glucuronate = acceptor beta-D-glucuronoside + UDP + H(+)</text>
        <dbReference type="Rhea" id="RHEA:21032"/>
        <dbReference type="ChEBI" id="CHEBI:15378"/>
        <dbReference type="ChEBI" id="CHEBI:58052"/>
        <dbReference type="ChEBI" id="CHEBI:58223"/>
        <dbReference type="ChEBI" id="CHEBI:132367"/>
        <dbReference type="ChEBI" id="CHEBI:132368"/>
        <dbReference type="EC" id="2.4.1.17"/>
    </reaction>
</comment>
<sequence length="522" mass="59344">MLLLKSIAATLWILACVTNSVESAKILAVFPFPGPSQYICVQSYLKTLAARGHEVTSVSAFPQKTPLKNFRDITLKDEYKDHDEFIITAIEASSETKLSQLRMLFDYAIMGSLPVLKNEEFQQLLRSDEHFDLIIIEVFCQDSLYALGEHFKAPMIGVSTFGADIVIDQLVDNISPLAYVPAPSGVNMDRMNFWQRLDNLYTNTMELLYSHLVIIPEQQRQYEKYFPNATLRLTDVRRDFSLLLLNQHYSFSWPRPLVPNAIEVAGMHIDHKPKKLPTDMETFINASSRGTIYFSLGSNIKSASLPKQKLQEIMNAFSSLPVNVLWKFENTDLAGKPKNVFINKWFPQPDVLAHPKVKLFVTHGGMHSLIEAVHHAKPVVGIPVFYDQHLNVEKAVHKGFGVAINFRNFTSAELRDAILKVLNNPKYTERAREISASFHDRPMNALDTAIYWTEYVLRHKGAPQLRVAARHLNFLQRHSVDTMAVLFGIPLLLAILLLYGVFHVLAAIFSSNDNAHKKRKRD</sequence>
<dbReference type="PANTHER" id="PTHR48043:SF159">
    <property type="entry name" value="EG:EG0003.4 PROTEIN-RELATED"/>
    <property type="match status" value="1"/>
</dbReference>
<dbReference type="PROSITE" id="PS51257">
    <property type="entry name" value="PROKAR_LIPOPROTEIN"/>
    <property type="match status" value="1"/>
</dbReference>
<evidence type="ECO:0000256" key="1">
    <source>
        <dbReference type="ARBA" id="ARBA00009995"/>
    </source>
</evidence>
<comment type="similarity">
    <text evidence="1 4">Belongs to the UDP-glycosyltransferase family.</text>
</comment>
<dbReference type="EC" id="2.4.1.17" evidence="5"/>
<keyword evidence="5" id="KW-0472">Membrane</keyword>
<accession>A0A0K8V102</accession>
<gene>
    <name evidence="6" type="primary">ugt3_3</name>
    <name evidence="6" type="ORF">c1_g1_i1</name>
</gene>
<dbReference type="Gene3D" id="3.40.50.2000">
    <property type="entry name" value="Glycogen Phosphorylase B"/>
    <property type="match status" value="1"/>
</dbReference>
<protein>
    <recommendedName>
        <fullName evidence="5">UDP-glucuronosyltransferase</fullName>
        <ecNumber evidence="5">2.4.1.17</ecNumber>
    </recommendedName>
</protein>
<dbReference type="PANTHER" id="PTHR48043">
    <property type="entry name" value="EG:EG0003.4 PROTEIN-RELATED"/>
    <property type="match status" value="1"/>
</dbReference>
<evidence type="ECO:0000313" key="6">
    <source>
        <dbReference type="EMBL" id="JAI32607.1"/>
    </source>
</evidence>
<dbReference type="FunFam" id="3.40.50.2000:FF:000050">
    <property type="entry name" value="UDP-glucuronosyltransferase"/>
    <property type="match status" value="1"/>
</dbReference>